<sequence length="323" mass="36794">MTSTINPTLKKLLDDQKGGEPLENDLKELRKFADKIEEQYYKEVITKPSDVAGMQFTITAYDGDQIECRFYSKDADPNQVRTSKLPCIIHFHGGGYITGDVSRYSHLTSQYVSATGVPVLSVDYRLAPEYPAPIPQEDGFSALQYLYDHCDNLMIDPNKIILMGESSGAGLALSVAALAAERGIPIAKQILIYPMLDANNTEEPDSEDLKEIRPYLTWTHKMNKLAFDSLLSEKEEYEPSLFPLNDPNVDWFKFPKTYLETVTIDILNQDGHQLHKNLTQNNVQVEFHEWEGLCHGFEPLLWTEENDLLQNILEKRYQAILDV</sequence>
<keyword evidence="1" id="KW-0378">Hydrolase</keyword>
<dbReference type="InterPro" id="IPR050300">
    <property type="entry name" value="GDXG_lipolytic_enzyme"/>
</dbReference>
<feature type="domain" description="Alpha/beta hydrolase fold-3" evidence="2">
    <location>
        <begin position="88"/>
        <end position="297"/>
    </location>
</feature>
<gene>
    <name evidence="3" type="ORF">ATY40_BA7500779</name>
</gene>
<evidence type="ECO:0000259" key="2">
    <source>
        <dbReference type="Pfam" id="PF07859"/>
    </source>
</evidence>
<evidence type="ECO:0000313" key="3">
    <source>
        <dbReference type="EMBL" id="ANZ74492.1"/>
    </source>
</evidence>
<organism evidence="3 4">
    <name type="scientific">Komagataella pastoris</name>
    <name type="common">Yeast</name>
    <name type="synonym">Pichia pastoris</name>
    <dbReference type="NCBI Taxonomy" id="4922"/>
    <lineage>
        <taxon>Eukaryota</taxon>
        <taxon>Fungi</taxon>
        <taxon>Dikarya</taxon>
        <taxon>Ascomycota</taxon>
        <taxon>Saccharomycotina</taxon>
        <taxon>Pichiomycetes</taxon>
        <taxon>Pichiales</taxon>
        <taxon>Pichiaceae</taxon>
        <taxon>Komagataella</taxon>
    </lineage>
</organism>
<evidence type="ECO:0000256" key="1">
    <source>
        <dbReference type="ARBA" id="ARBA00022801"/>
    </source>
</evidence>
<dbReference type="PANTHER" id="PTHR48081">
    <property type="entry name" value="AB HYDROLASE SUPERFAMILY PROTEIN C4A8.06C"/>
    <property type="match status" value="1"/>
</dbReference>
<dbReference type="SUPFAM" id="SSF53474">
    <property type="entry name" value="alpha/beta-Hydrolases"/>
    <property type="match status" value="1"/>
</dbReference>
<dbReference type="OrthoDB" id="408631at2759"/>
<dbReference type="EMBL" id="CP014584">
    <property type="protein sequence ID" value="ANZ74492.1"/>
    <property type="molecule type" value="Genomic_DNA"/>
</dbReference>
<protein>
    <submittedName>
        <fullName evidence="3">BA75_00779T0</fullName>
    </submittedName>
</protein>
<dbReference type="PANTHER" id="PTHR48081:SF8">
    <property type="entry name" value="ALPHA_BETA HYDROLASE FOLD-3 DOMAIN-CONTAINING PROTEIN-RELATED"/>
    <property type="match status" value="1"/>
</dbReference>
<name>A0A1B2J921_PICPA</name>
<dbReference type="Pfam" id="PF07859">
    <property type="entry name" value="Abhydrolase_3"/>
    <property type="match status" value="1"/>
</dbReference>
<dbReference type="Proteomes" id="UP000094565">
    <property type="component" value="Chromosome 1"/>
</dbReference>
<proteinExistence type="predicted"/>
<accession>A0A1B2J921</accession>
<keyword evidence="4" id="KW-1185">Reference proteome</keyword>
<reference evidence="3 4" key="1">
    <citation type="submission" date="2016-02" db="EMBL/GenBank/DDBJ databases">
        <title>Comparative genomic and transcriptomic foundation for Pichia pastoris.</title>
        <authorList>
            <person name="Love K.R."/>
            <person name="Shah K.A."/>
            <person name="Whittaker C.A."/>
            <person name="Wu J."/>
            <person name="Bartlett M.C."/>
            <person name="Ma D."/>
            <person name="Leeson R.L."/>
            <person name="Priest M."/>
            <person name="Young S.K."/>
            <person name="Love J.C."/>
        </authorList>
    </citation>
    <scope>NUCLEOTIDE SEQUENCE [LARGE SCALE GENOMIC DNA]</scope>
    <source>
        <strain evidence="3 4">ATCC 28485</strain>
    </source>
</reference>
<dbReference type="AlphaFoldDB" id="A0A1B2J921"/>
<evidence type="ECO:0000313" key="4">
    <source>
        <dbReference type="Proteomes" id="UP000094565"/>
    </source>
</evidence>
<dbReference type="GO" id="GO:0016787">
    <property type="term" value="F:hydrolase activity"/>
    <property type="evidence" value="ECO:0007669"/>
    <property type="project" value="UniProtKB-KW"/>
</dbReference>
<dbReference type="Gene3D" id="3.40.50.1820">
    <property type="entry name" value="alpha/beta hydrolase"/>
    <property type="match status" value="1"/>
</dbReference>
<dbReference type="InterPro" id="IPR013094">
    <property type="entry name" value="AB_hydrolase_3"/>
</dbReference>
<dbReference type="InterPro" id="IPR029058">
    <property type="entry name" value="AB_hydrolase_fold"/>
</dbReference>